<sequence length="440" mass="43974">MSSTVRRASVVAALGTLSLAVPLFGPLVASGFATLVAVAGFTVRRGRVFDVLALPADREDGRLNSLLAFVLAVVVLGSLVGATSLPWSIVIGVVVLVGYGDLSEAVAGIYTADRAVTAAAFCVGGGVAASVGQLLTHALNGGPISTVAPTAVFLGASGALAAAILRARLPRYDDPLVVVVTGGLCWLLWRLDPSISAPELALALGVMIALGYLSYALDTASVAGMLAGILLGLLTIVLGGWSWFAVLISFFGIGGLSTKFRYQEKRARGVAEGNDGARGSANVFSNSAIALVAVLGYAASDAGLLAVDSLLFQYAFAGAVATALGDTLSSEIGGVFPSPRLITTLEPVAPGTDGAVTWQGQVAGIAGITVVGAISLWLAAPIGPLGFGVIVVAGTVGILADSLFGATLEGNTLDNGSVNFCATLTGAVVAALLLAPLGIV</sequence>
<evidence type="ECO:0000313" key="7">
    <source>
        <dbReference type="EMBL" id="ELZ08363.1"/>
    </source>
</evidence>
<feature type="transmembrane region" description="Helical" evidence="6">
    <location>
        <begin position="63"/>
        <end position="82"/>
    </location>
</feature>
<dbReference type="PANTHER" id="PTHR13353:SF5">
    <property type="entry name" value="TRANSMEMBRANE PROTEIN 19"/>
    <property type="match status" value="1"/>
</dbReference>
<protein>
    <recommendedName>
        <fullName evidence="9">DUF92 domain-containing protein</fullName>
    </recommendedName>
</protein>
<organism evidence="7 8">
    <name type="scientific">Halovivax asiaticus JCM 14624</name>
    <dbReference type="NCBI Taxonomy" id="1227490"/>
    <lineage>
        <taxon>Archaea</taxon>
        <taxon>Methanobacteriati</taxon>
        <taxon>Methanobacteriota</taxon>
        <taxon>Stenosarchaea group</taxon>
        <taxon>Halobacteria</taxon>
        <taxon>Halobacteriales</taxon>
        <taxon>Natrialbaceae</taxon>
        <taxon>Halovivax</taxon>
    </lineage>
</organism>
<evidence type="ECO:0000256" key="1">
    <source>
        <dbReference type="ARBA" id="ARBA00004141"/>
    </source>
</evidence>
<evidence type="ECO:0000256" key="2">
    <source>
        <dbReference type="ARBA" id="ARBA00009012"/>
    </source>
</evidence>
<comment type="caution">
    <text evidence="7">The sequence shown here is derived from an EMBL/GenBank/DDBJ whole genome shotgun (WGS) entry which is preliminary data.</text>
</comment>
<feature type="transmembrane region" description="Helical" evidence="6">
    <location>
        <begin position="147"/>
        <end position="169"/>
    </location>
</feature>
<feature type="transmembrane region" description="Helical" evidence="6">
    <location>
        <begin position="418"/>
        <end position="439"/>
    </location>
</feature>
<dbReference type="EMBL" id="AOIQ01000021">
    <property type="protein sequence ID" value="ELZ08363.1"/>
    <property type="molecule type" value="Genomic_DNA"/>
</dbReference>
<keyword evidence="4 6" id="KW-1133">Transmembrane helix</keyword>
<keyword evidence="5 6" id="KW-0472">Membrane</keyword>
<dbReference type="STRING" id="1227490.C479_13528"/>
<dbReference type="AlphaFoldDB" id="M0BDI1"/>
<dbReference type="Pfam" id="PF01940">
    <property type="entry name" value="DUF92"/>
    <property type="match status" value="1"/>
</dbReference>
<dbReference type="GO" id="GO:0016020">
    <property type="term" value="C:membrane"/>
    <property type="evidence" value="ECO:0007669"/>
    <property type="project" value="UniProtKB-SubCell"/>
</dbReference>
<name>M0BDI1_9EURY</name>
<evidence type="ECO:0000256" key="3">
    <source>
        <dbReference type="ARBA" id="ARBA00022692"/>
    </source>
</evidence>
<feature type="transmembrane region" description="Helical" evidence="6">
    <location>
        <begin position="200"/>
        <end position="217"/>
    </location>
</feature>
<feature type="transmembrane region" description="Helical" evidence="6">
    <location>
        <begin position="223"/>
        <end position="256"/>
    </location>
</feature>
<comment type="subcellular location">
    <subcellularLocation>
        <location evidence="1">Membrane</location>
        <topology evidence="1">Multi-pass membrane protein</topology>
    </subcellularLocation>
</comment>
<reference evidence="7 8" key="1">
    <citation type="journal article" date="2014" name="PLoS Genet.">
        <title>Phylogenetically driven sequencing of extremely halophilic archaea reveals strategies for static and dynamic osmo-response.</title>
        <authorList>
            <person name="Becker E.A."/>
            <person name="Seitzer P.M."/>
            <person name="Tritt A."/>
            <person name="Larsen D."/>
            <person name="Krusor M."/>
            <person name="Yao A.I."/>
            <person name="Wu D."/>
            <person name="Madern D."/>
            <person name="Eisen J.A."/>
            <person name="Darling A.E."/>
            <person name="Facciotti M.T."/>
        </authorList>
    </citation>
    <scope>NUCLEOTIDE SEQUENCE [LARGE SCALE GENOMIC DNA]</scope>
    <source>
        <strain evidence="7 8">JCM 14624</strain>
    </source>
</reference>
<dbReference type="RefSeq" id="WP_007703595.1">
    <property type="nucleotide sequence ID" value="NZ_AOIQ01000021.1"/>
</dbReference>
<proteinExistence type="inferred from homology"/>
<feature type="transmembrane region" description="Helical" evidence="6">
    <location>
        <begin position="386"/>
        <end position="406"/>
    </location>
</feature>
<feature type="transmembrane region" description="Helical" evidence="6">
    <location>
        <begin position="89"/>
        <end position="110"/>
    </location>
</feature>
<keyword evidence="3 6" id="KW-0812">Transmembrane</keyword>
<keyword evidence="8" id="KW-1185">Reference proteome</keyword>
<evidence type="ECO:0000256" key="6">
    <source>
        <dbReference type="SAM" id="Phobius"/>
    </source>
</evidence>
<gene>
    <name evidence="7" type="ORF">C479_13528</name>
</gene>
<dbReference type="Proteomes" id="UP000011560">
    <property type="component" value="Unassembled WGS sequence"/>
</dbReference>
<evidence type="ECO:0000256" key="5">
    <source>
        <dbReference type="ARBA" id="ARBA00023136"/>
    </source>
</evidence>
<dbReference type="PANTHER" id="PTHR13353">
    <property type="entry name" value="TRANSMEMBRANE PROTEIN 19"/>
    <property type="match status" value="1"/>
</dbReference>
<feature type="transmembrane region" description="Helical" evidence="6">
    <location>
        <begin position="362"/>
        <end position="380"/>
    </location>
</feature>
<evidence type="ECO:0000313" key="8">
    <source>
        <dbReference type="Proteomes" id="UP000011560"/>
    </source>
</evidence>
<feature type="transmembrane region" description="Helical" evidence="6">
    <location>
        <begin position="116"/>
        <end position="135"/>
    </location>
</feature>
<dbReference type="OrthoDB" id="28948at2157"/>
<feature type="transmembrane region" description="Helical" evidence="6">
    <location>
        <begin position="175"/>
        <end position="191"/>
    </location>
</feature>
<comment type="similarity">
    <text evidence="2">Belongs to the TMEM19 family.</text>
</comment>
<evidence type="ECO:0000256" key="4">
    <source>
        <dbReference type="ARBA" id="ARBA00022989"/>
    </source>
</evidence>
<evidence type="ECO:0008006" key="9">
    <source>
        <dbReference type="Google" id="ProtNLM"/>
    </source>
</evidence>
<dbReference type="InterPro" id="IPR002794">
    <property type="entry name" value="DUF92_TMEM19"/>
</dbReference>
<dbReference type="PATRIC" id="fig|1227490.4.peg.2744"/>
<accession>M0BDI1</accession>